<proteinExistence type="predicted"/>
<organism evidence="1 2">
    <name type="scientific">Holtiella tumoricola</name>
    <dbReference type="NCBI Taxonomy" id="3018743"/>
    <lineage>
        <taxon>Bacteria</taxon>
        <taxon>Bacillati</taxon>
        <taxon>Bacillota</taxon>
        <taxon>Clostridia</taxon>
        <taxon>Lachnospirales</taxon>
        <taxon>Cellulosilyticaceae</taxon>
        <taxon>Holtiella</taxon>
    </lineage>
</organism>
<dbReference type="EMBL" id="JAQIFT010000046">
    <property type="protein sequence ID" value="MDA3732198.1"/>
    <property type="molecule type" value="Genomic_DNA"/>
</dbReference>
<evidence type="ECO:0000313" key="1">
    <source>
        <dbReference type="EMBL" id="MDA3732198.1"/>
    </source>
</evidence>
<dbReference type="RefSeq" id="WP_271012452.1">
    <property type="nucleotide sequence ID" value="NZ_JAQIFT010000046.1"/>
</dbReference>
<dbReference type="Pfam" id="PF20374">
    <property type="entry name" value="DUF6669"/>
    <property type="match status" value="1"/>
</dbReference>
<protein>
    <submittedName>
        <fullName evidence="1">Uncharacterized protein</fullName>
    </submittedName>
</protein>
<keyword evidence="2" id="KW-1185">Reference proteome</keyword>
<evidence type="ECO:0000313" key="2">
    <source>
        <dbReference type="Proteomes" id="UP001169242"/>
    </source>
</evidence>
<comment type="caution">
    <text evidence="1">The sequence shown here is derived from an EMBL/GenBank/DDBJ whole genome shotgun (WGS) entry which is preliminary data.</text>
</comment>
<dbReference type="AlphaFoldDB" id="A0AA42J1G9"/>
<reference evidence="1" key="1">
    <citation type="journal article" date="2023" name="Int. J. Syst. Evol. Microbiol.">
        <title>&lt;i&gt;Holtiella tumoricola&lt;/i&gt; gen. nov. sp. nov., isolated from a human clinical sample.</title>
        <authorList>
            <person name="Allen-Vercoe E."/>
            <person name="Daigneault M.C."/>
            <person name="Vancuren S.J."/>
            <person name="Cochrane K."/>
            <person name="O'Neal L.L."/>
            <person name="Sankaranarayanan K."/>
            <person name="Lawson P.A."/>
        </authorList>
    </citation>
    <scope>NUCLEOTIDE SEQUENCE</scope>
    <source>
        <strain evidence="1">CC70A</strain>
    </source>
</reference>
<sequence length="150" mass="16805">MKKIYEVGGTLNKGFVGQISYTICLDDIYKEMDITFSFDKQHYEVITDDLKKELVAACNGKYGADTASDEVITDTIRGMKTELQVIVTMNDQFIGGIHRQETCRHLYFSETDATPGCIPQSQIDGVIRITIVAFSVIRDDTKYSLSLSAQ</sequence>
<dbReference type="Proteomes" id="UP001169242">
    <property type="component" value="Unassembled WGS sequence"/>
</dbReference>
<accession>A0AA42J1G9</accession>
<gene>
    <name evidence="1" type="ORF">PBV87_11955</name>
</gene>
<name>A0AA42J1G9_9FIRM</name>
<dbReference type="InterPro" id="IPR046610">
    <property type="entry name" value="DUF6669"/>
</dbReference>